<dbReference type="OrthoDB" id="9759996at2"/>
<accession>A0A1H4BZQ5</accession>
<dbReference type="RefSeq" id="WP_091824876.1">
    <property type="nucleotide sequence ID" value="NZ_FNRJ01000004.1"/>
</dbReference>
<proteinExistence type="predicted"/>
<protein>
    <submittedName>
        <fullName evidence="1">Dicarboxylate transport</fullName>
    </submittedName>
</protein>
<keyword evidence="2" id="KW-1185">Reference proteome</keyword>
<organism evidence="1 2">
    <name type="scientific">Marinobacterium iners DSM 11526</name>
    <dbReference type="NCBI Taxonomy" id="1122198"/>
    <lineage>
        <taxon>Bacteria</taxon>
        <taxon>Pseudomonadati</taxon>
        <taxon>Pseudomonadota</taxon>
        <taxon>Gammaproteobacteria</taxon>
        <taxon>Oceanospirillales</taxon>
        <taxon>Oceanospirillaceae</taxon>
        <taxon>Marinobacterium</taxon>
    </lineage>
</organism>
<dbReference type="Pfam" id="PF11739">
    <property type="entry name" value="YdbH-like"/>
    <property type="match status" value="1"/>
</dbReference>
<evidence type="ECO:0000313" key="2">
    <source>
        <dbReference type="Proteomes" id="UP000242469"/>
    </source>
</evidence>
<name>A0A1H4BZQ5_9GAMM</name>
<gene>
    <name evidence="1" type="ORF">SAMN02745729_104127</name>
</gene>
<reference evidence="2" key="1">
    <citation type="submission" date="2016-10" db="EMBL/GenBank/DDBJ databases">
        <authorList>
            <person name="Varghese N."/>
            <person name="Submissions S."/>
        </authorList>
    </citation>
    <scope>NUCLEOTIDE SEQUENCE [LARGE SCALE GENOMIC DNA]</scope>
    <source>
        <strain evidence="2">DSM 11526</strain>
    </source>
</reference>
<dbReference type="AlphaFoldDB" id="A0A1H4BZQ5"/>
<dbReference type="Proteomes" id="UP000242469">
    <property type="component" value="Unassembled WGS sequence"/>
</dbReference>
<dbReference type="InterPro" id="IPR021730">
    <property type="entry name" value="YdbH"/>
</dbReference>
<evidence type="ECO:0000313" key="1">
    <source>
        <dbReference type="EMBL" id="SEA53569.1"/>
    </source>
</evidence>
<dbReference type="STRING" id="1122198.SAMN02745729_104127"/>
<dbReference type="EMBL" id="FNRJ01000004">
    <property type="protein sequence ID" value="SEA53569.1"/>
    <property type="molecule type" value="Genomic_DNA"/>
</dbReference>
<sequence>MKKWLGLLFLLPLLLAGLVWLSLPWSAQYLIERWLTEQGFVAPAFNMRHPSWEKLHIDHLSVSQTGDGRRVTLSADHVELHFDPINLLQGQLAELRVQQARLDIVADHSLKGRAEQLQLQPDPIDLTRFHPRQLFSYAPSRRLVIAQLELNYTAPEQPPLTLLGNVDLEPQLLQSRMQIQLDQQPLGYLDLNFDPDYKLQLSVSNTQQPLLQSQLQLSPDAQNWRFEADTTVHLQHLLPALESLQISLPQEVRRLSGVLKLNSQLELPVQLTPDAQTMLHLDSRHDIAAQLRLPGQNSMPGSNLNLQAGLQFLDGSIRLQLKPSTRLVLQQPDIPELPPINLSADLQLQPHLMQINGVVGLRTQEPPLQLDTELILDANLNGQASLNLQPVQLAALLPALQRLLPQQTTWPDIHQGQLQAGGELRLSKGDWQLELRPALTRVNLSLDNTHIHSLNLDSQIELAPSGRFSARGNFSIDHTDTGLRVHGPDLDYILTGYGNSQYWLQLTPFSLSALDGIIAVPALGFDPLKPELDTRLAVSAFDLSRILELYPQEGLYGSGVLGGELPIRINGNKVSIQNGHLLSGAEGGVIRYQPSPEVALMGQQNPGIQLALGALTDLRFELLDLKLDYQPNGDADMRARLKGHNPGWQQGRPVDLNLNIEENLLDLLRTLQLTGRVTDSIDRRFRR</sequence>